<organism evidence="1 2">
    <name type="scientific">Ligilactobacillus ruminis SPM0211</name>
    <dbReference type="NCBI Taxonomy" id="1040964"/>
    <lineage>
        <taxon>Bacteria</taxon>
        <taxon>Bacillati</taxon>
        <taxon>Bacillota</taxon>
        <taxon>Bacilli</taxon>
        <taxon>Lactobacillales</taxon>
        <taxon>Lactobacillaceae</taxon>
        <taxon>Ligilactobacillus</taxon>
    </lineage>
</organism>
<evidence type="ECO:0000313" key="1">
    <source>
        <dbReference type="EMBL" id="EGM52967.1"/>
    </source>
</evidence>
<dbReference type="AlphaFoldDB" id="F7QZP6"/>
<gene>
    <name evidence="1" type="ORF">LRU_00902</name>
</gene>
<accession>F7QZP6</accession>
<sequence length="56" mass="6353">MDYQRQAAVRQMQCSSFLPNTVLLNQLTKLSFKFSDSLFSAISIIAIDRHAYAKKG</sequence>
<dbReference type="EMBL" id="AFOJ01000003">
    <property type="protein sequence ID" value="EGM52967.1"/>
    <property type="molecule type" value="Genomic_DNA"/>
</dbReference>
<protein>
    <submittedName>
        <fullName evidence="1">Uncharacterized protein</fullName>
    </submittedName>
</protein>
<proteinExistence type="predicted"/>
<comment type="caution">
    <text evidence="1">The sequence shown here is derived from an EMBL/GenBank/DDBJ whole genome shotgun (WGS) entry which is preliminary data.</text>
</comment>
<name>F7QZP6_9LACO</name>
<dbReference type="Proteomes" id="UP000002971">
    <property type="component" value="Unassembled WGS sequence"/>
</dbReference>
<reference evidence="1 2" key="1">
    <citation type="journal article" date="2011" name="J. Bacteriol.">
        <title>Genome Sequence of Lactobacillus ruminis SPM0211, Isolated from a Fecal Sample from a Healthy Korean.</title>
        <authorList>
            <person name="Lee S."/>
            <person name="Cho Y.J."/>
            <person name="Lee A.H."/>
            <person name="Chun J."/>
            <person name="Ha N.J."/>
            <person name="Ko G."/>
        </authorList>
    </citation>
    <scope>NUCLEOTIDE SEQUENCE [LARGE SCALE GENOMIC DNA]</scope>
    <source>
        <strain evidence="1 2">SPM0211</strain>
    </source>
</reference>
<evidence type="ECO:0000313" key="2">
    <source>
        <dbReference type="Proteomes" id="UP000002971"/>
    </source>
</evidence>